<dbReference type="Proteomes" id="UP000295096">
    <property type="component" value="Unassembled WGS sequence"/>
</dbReference>
<evidence type="ECO:0000313" key="15">
    <source>
        <dbReference type="EMBL" id="TDH58912.1"/>
    </source>
</evidence>
<dbReference type="Pfam" id="PF01590">
    <property type="entry name" value="GAF"/>
    <property type="match status" value="1"/>
</dbReference>
<dbReference type="Gene3D" id="3.30.450.40">
    <property type="match status" value="1"/>
</dbReference>
<proteinExistence type="predicted"/>
<evidence type="ECO:0000256" key="7">
    <source>
        <dbReference type="ARBA" id="ARBA00023125"/>
    </source>
</evidence>
<dbReference type="GO" id="GO:0003677">
    <property type="term" value="F:DNA binding"/>
    <property type="evidence" value="ECO:0007669"/>
    <property type="project" value="UniProtKB-KW"/>
</dbReference>
<keyword evidence="5" id="KW-0418">Kinase</keyword>
<keyword evidence="7" id="KW-0238">DNA-binding</keyword>
<dbReference type="FunFam" id="3.30.450.20:FF:000099">
    <property type="entry name" value="Sensory box sensor histidine kinase"/>
    <property type="match status" value="1"/>
</dbReference>
<name>A0A4R5Q7M1_9PROT</name>
<evidence type="ECO:0000256" key="5">
    <source>
        <dbReference type="ARBA" id="ARBA00022777"/>
    </source>
</evidence>
<organism evidence="15 16">
    <name type="scientific">Dankookia rubra</name>
    <dbReference type="NCBI Taxonomy" id="1442381"/>
    <lineage>
        <taxon>Bacteria</taxon>
        <taxon>Pseudomonadati</taxon>
        <taxon>Pseudomonadota</taxon>
        <taxon>Alphaproteobacteria</taxon>
        <taxon>Acetobacterales</taxon>
        <taxon>Roseomonadaceae</taxon>
        <taxon>Dankookia</taxon>
    </lineage>
</organism>
<dbReference type="Gene3D" id="1.10.10.10">
    <property type="entry name" value="Winged helix-like DNA-binding domain superfamily/Winged helix DNA-binding domain"/>
    <property type="match status" value="1"/>
</dbReference>
<dbReference type="AlphaFoldDB" id="A0A4R5Q7M1"/>
<dbReference type="GO" id="GO:0004673">
    <property type="term" value="F:protein histidine kinase activity"/>
    <property type="evidence" value="ECO:0007669"/>
    <property type="project" value="UniProtKB-EC"/>
</dbReference>
<dbReference type="GO" id="GO:0000160">
    <property type="term" value="P:phosphorelay signal transduction system"/>
    <property type="evidence" value="ECO:0007669"/>
    <property type="project" value="InterPro"/>
</dbReference>
<comment type="caution">
    <text evidence="15">The sequence shown here is derived from an EMBL/GenBank/DDBJ whole genome shotgun (WGS) entry which is preliminary data.</text>
</comment>
<evidence type="ECO:0000256" key="1">
    <source>
        <dbReference type="ARBA" id="ARBA00000085"/>
    </source>
</evidence>
<evidence type="ECO:0000256" key="10">
    <source>
        <dbReference type="SAM" id="MobiDB-lite"/>
    </source>
</evidence>
<dbReference type="InterPro" id="IPR001789">
    <property type="entry name" value="Sig_transdc_resp-reg_receiver"/>
</dbReference>
<dbReference type="CDD" id="cd00130">
    <property type="entry name" value="PAS"/>
    <property type="match status" value="2"/>
</dbReference>
<dbReference type="EMBL" id="SMSJ01000090">
    <property type="protein sequence ID" value="TDH58912.1"/>
    <property type="molecule type" value="Genomic_DNA"/>
</dbReference>
<evidence type="ECO:0000256" key="6">
    <source>
        <dbReference type="ARBA" id="ARBA00023015"/>
    </source>
</evidence>
<reference evidence="15 16" key="1">
    <citation type="journal article" date="2016" name="J. Microbiol.">
        <title>Dankookia rubra gen. nov., sp. nov., an alphaproteobacterium isolated from sediment of a shallow stream.</title>
        <authorList>
            <person name="Kim W.H."/>
            <person name="Kim D.H."/>
            <person name="Kang K."/>
            <person name="Ahn T.Y."/>
        </authorList>
    </citation>
    <scope>NUCLEOTIDE SEQUENCE [LARGE SCALE GENOMIC DNA]</scope>
    <source>
        <strain evidence="15 16">JCM30602</strain>
    </source>
</reference>
<keyword evidence="8" id="KW-0804">Transcription</keyword>
<dbReference type="PANTHER" id="PTHR43304:SF1">
    <property type="entry name" value="PAC DOMAIN-CONTAINING PROTEIN"/>
    <property type="match status" value="1"/>
</dbReference>
<feature type="domain" description="HTH luxR-type" evidence="11">
    <location>
        <begin position="590"/>
        <end position="655"/>
    </location>
</feature>
<feature type="domain" description="PAS" evidence="13">
    <location>
        <begin position="333"/>
        <end position="411"/>
    </location>
</feature>
<dbReference type="InterPro" id="IPR052162">
    <property type="entry name" value="Sensor_kinase/Photoreceptor"/>
</dbReference>
<dbReference type="InterPro" id="IPR016032">
    <property type="entry name" value="Sig_transdc_resp-reg_C-effctor"/>
</dbReference>
<dbReference type="SMART" id="SM00086">
    <property type="entry name" value="PAC"/>
    <property type="match status" value="2"/>
</dbReference>
<dbReference type="InterPro" id="IPR036388">
    <property type="entry name" value="WH-like_DNA-bd_sf"/>
</dbReference>
<dbReference type="SMART" id="SM00091">
    <property type="entry name" value="PAS"/>
    <property type="match status" value="2"/>
</dbReference>
<feature type="domain" description="PAS" evidence="13">
    <location>
        <begin position="207"/>
        <end position="277"/>
    </location>
</feature>
<evidence type="ECO:0000256" key="3">
    <source>
        <dbReference type="ARBA" id="ARBA00022553"/>
    </source>
</evidence>
<dbReference type="InterPro" id="IPR011006">
    <property type="entry name" value="CheY-like_superfamily"/>
</dbReference>
<dbReference type="SUPFAM" id="SSF52172">
    <property type="entry name" value="CheY-like"/>
    <property type="match status" value="1"/>
</dbReference>
<dbReference type="SUPFAM" id="SSF46894">
    <property type="entry name" value="C-terminal effector domain of the bipartite response regulators"/>
    <property type="match status" value="1"/>
</dbReference>
<dbReference type="Gene3D" id="3.30.450.20">
    <property type="entry name" value="PAS domain"/>
    <property type="match status" value="2"/>
</dbReference>
<feature type="domain" description="Response regulatory" evidence="12">
    <location>
        <begin position="460"/>
        <end position="574"/>
    </location>
</feature>
<protein>
    <recommendedName>
        <fullName evidence="2">histidine kinase</fullName>
        <ecNumber evidence="2">2.7.13.3</ecNumber>
    </recommendedName>
</protein>
<sequence length="669" mass="72233">MRCTPRARQGPGHAGTGRVGGSGRMIAGDVALPPQDGDLALVVRFGEQVHRLSNPQEVARAAARLLGEHLGVARAAFGQVAADDTFLVVAADWVAGGAALPSVAGWHRIGDFGAPALRELRAGRVFAIEDNRGVPRLAGGANAVLAGIRAALLVPLLEAGRLAGMLLLHDVVPRRWRPEEVTLARVMAQLAREAVRRARAEAAGRAAQARFRQFADAVPAMLWATDAQGGVTYFNERWFRYTGQTPEQAMPQGWTDTLLPMDREPTFAAWQAALRAGTGHEVEHRLRARDGSHRWFLTRSEPLRDEAGRITGWIGIASDSHAHREVEAALRSSQELFRQFAEHSTDVLWILDAATLRAEYLSPAFEKVWGLPRGALAGSPERNSRDIWLETVHPEDRGPAAEAMARVREGEVSVTEYRITRADGAVRRIRDTFFPIRDAASRVSRVAGIAKDVTQHEGSDVYIVDGEPAWHSRLSRLLEDAGYRATVFGTIGGFLEAAPALVPGCVLLNLAQPEAPALAVPRELKARRLALPVIVTSQCHDVGMAVRAMKAGAADFLPAPCGDAALLAAVSDTMAEIRGSERRDRAAELARARIASLLPREREVLDLLLAGGTNKTIGRDLGISPRTVEFHRARVMERLGARTLPEAVLAAAAAGLRPPSPEAQETDPA</sequence>
<dbReference type="PROSITE" id="PS50110">
    <property type="entry name" value="RESPONSE_REGULATORY"/>
    <property type="match status" value="1"/>
</dbReference>
<dbReference type="NCBIfam" id="TIGR00229">
    <property type="entry name" value="sensory_box"/>
    <property type="match status" value="2"/>
</dbReference>
<accession>A0A4R5Q7M1</accession>
<dbReference type="InterPro" id="IPR001610">
    <property type="entry name" value="PAC"/>
</dbReference>
<dbReference type="PROSITE" id="PS50043">
    <property type="entry name" value="HTH_LUXR_2"/>
    <property type="match status" value="1"/>
</dbReference>
<comment type="catalytic activity">
    <reaction evidence="1">
        <text>ATP + protein L-histidine = ADP + protein N-phospho-L-histidine.</text>
        <dbReference type="EC" id="2.7.13.3"/>
    </reaction>
</comment>
<dbReference type="EC" id="2.7.13.3" evidence="2"/>
<dbReference type="OrthoDB" id="9782655at2"/>
<dbReference type="InterPro" id="IPR035965">
    <property type="entry name" value="PAS-like_dom_sf"/>
</dbReference>
<dbReference type="CDD" id="cd06170">
    <property type="entry name" value="LuxR_C_like"/>
    <property type="match status" value="1"/>
</dbReference>
<dbReference type="SMART" id="SM00448">
    <property type="entry name" value="REC"/>
    <property type="match status" value="1"/>
</dbReference>
<dbReference type="InterPro" id="IPR000792">
    <property type="entry name" value="Tscrpt_reg_LuxR_C"/>
</dbReference>
<dbReference type="PROSITE" id="PS50113">
    <property type="entry name" value="PAC"/>
    <property type="match status" value="2"/>
</dbReference>
<feature type="domain" description="PAC" evidence="14">
    <location>
        <begin position="280"/>
        <end position="332"/>
    </location>
</feature>
<evidence type="ECO:0000259" key="11">
    <source>
        <dbReference type="PROSITE" id="PS50043"/>
    </source>
</evidence>
<feature type="domain" description="PAC" evidence="14">
    <location>
        <begin position="413"/>
        <end position="465"/>
    </location>
</feature>
<dbReference type="Gene3D" id="3.40.50.2300">
    <property type="match status" value="1"/>
</dbReference>
<evidence type="ECO:0000256" key="2">
    <source>
        <dbReference type="ARBA" id="ARBA00012438"/>
    </source>
</evidence>
<dbReference type="Pfam" id="PF00196">
    <property type="entry name" value="GerE"/>
    <property type="match status" value="1"/>
</dbReference>
<keyword evidence="3" id="KW-0597">Phosphoprotein</keyword>
<evidence type="ECO:0000256" key="9">
    <source>
        <dbReference type="PROSITE-ProRule" id="PRU00169"/>
    </source>
</evidence>
<dbReference type="SUPFAM" id="SSF55785">
    <property type="entry name" value="PYP-like sensor domain (PAS domain)"/>
    <property type="match status" value="2"/>
</dbReference>
<evidence type="ECO:0000259" key="13">
    <source>
        <dbReference type="PROSITE" id="PS50112"/>
    </source>
</evidence>
<keyword evidence="4" id="KW-0808">Transferase</keyword>
<dbReference type="GO" id="GO:0006355">
    <property type="term" value="P:regulation of DNA-templated transcription"/>
    <property type="evidence" value="ECO:0007669"/>
    <property type="project" value="InterPro"/>
</dbReference>
<dbReference type="InterPro" id="IPR000014">
    <property type="entry name" value="PAS"/>
</dbReference>
<dbReference type="SUPFAM" id="SSF55781">
    <property type="entry name" value="GAF domain-like"/>
    <property type="match status" value="1"/>
</dbReference>
<dbReference type="PRINTS" id="PR00038">
    <property type="entry name" value="HTHLUXR"/>
</dbReference>
<evidence type="ECO:0000259" key="14">
    <source>
        <dbReference type="PROSITE" id="PS50113"/>
    </source>
</evidence>
<dbReference type="SMART" id="SM00065">
    <property type="entry name" value="GAF"/>
    <property type="match status" value="1"/>
</dbReference>
<gene>
    <name evidence="15" type="ORF">E2C06_30130</name>
</gene>
<dbReference type="PANTHER" id="PTHR43304">
    <property type="entry name" value="PHYTOCHROME-LIKE PROTEIN CPH1"/>
    <property type="match status" value="1"/>
</dbReference>
<keyword evidence="16" id="KW-1185">Reference proteome</keyword>
<dbReference type="InterPro" id="IPR013655">
    <property type="entry name" value="PAS_fold_3"/>
</dbReference>
<evidence type="ECO:0000259" key="12">
    <source>
        <dbReference type="PROSITE" id="PS50110"/>
    </source>
</evidence>
<feature type="compositionally biased region" description="Gly residues" evidence="10">
    <location>
        <begin position="12"/>
        <end position="22"/>
    </location>
</feature>
<feature type="region of interest" description="Disordered" evidence="10">
    <location>
        <begin position="1"/>
        <end position="22"/>
    </location>
</feature>
<dbReference type="PROSITE" id="PS00622">
    <property type="entry name" value="HTH_LUXR_1"/>
    <property type="match status" value="1"/>
</dbReference>
<dbReference type="InterPro" id="IPR029016">
    <property type="entry name" value="GAF-like_dom_sf"/>
</dbReference>
<evidence type="ECO:0000256" key="8">
    <source>
        <dbReference type="ARBA" id="ARBA00023163"/>
    </source>
</evidence>
<keyword evidence="6" id="KW-0805">Transcription regulation</keyword>
<dbReference type="InterPro" id="IPR003018">
    <property type="entry name" value="GAF"/>
</dbReference>
<dbReference type="Pfam" id="PF08447">
    <property type="entry name" value="PAS_3"/>
    <property type="match status" value="2"/>
</dbReference>
<dbReference type="PROSITE" id="PS50112">
    <property type="entry name" value="PAS"/>
    <property type="match status" value="2"/>
</dbReference>
<dbReference type="Pfam" id="PF00072">
    <property type="entry name" value="Response_reg"/>
    <property type="match status" value="1"/>
</dbReference>
<dbReference type="InterPro" id="IPR000700">
    <property type="entry name" value="PAS-assoc_C"/>
</dbReference>
<evidence type="ECO:0000313" key="16">
    <source>
        <dbReference type="Proteomes" id="UP000295096"/>
    </source>
</evidence>
<comment type="caution">
    <text evidence="9">Lacks conserved residue(s) required for the propagation of feature annotation.</text>
</comment>
<evidence type="ECO:0000256" key="4">
    <source>
        <dbReference type="ARBA" id="ARBA00022679"/>
    </source>
</evidence>
<dbReference type="SMART" id="SM00421">
    <property type="entry name" value="HTH_LUXR"/>
    <property type="match status" value="1"/>
</dbReference>